<keyword evidence="7" id="KW-0539">Nucleus</keyword>
<dbReference type="Proteomes" id="UP000799537">
    <property type="component" value="Unassembled WGS sequence"/>
</dbReference>
<feature type="compositionally biased region" description="Polar residues" evidence="8">
    <location>
        <begin position="61"/>
        <end position="70"/>
    </location>
</feature>
<accession>A0A6A6BYX1</accession>
<evidence type="ECO:0000313" key="12">
    <source>
        <dbReference type="Proteomes" id="UP000799537"/>
    </source>
</evidence>
<dbReference type="SUPFAM" id="SSF117289">
    <property type="entry name" value="Nucleoporin domain"/>
    <property type="match status" value="1"/>
</dbReference>
<keyword evidence="3" id="KW-0813">Transport</keyword>
<dbReference type="GO" id="GO:0000972">
    <property type="term" value="P:transcription-dependent tethering of RNA polymerase II gene DNA at nuclear periphery"/>
    <property type="evidence" value="ECO:0007669"/>
    <property type="project" value="TreeGrafter"/>
</dbReference>
<evidence type="ECO:0000256" key="6">
    <source>
        <dbReference type="ARBA" id="ARBA00023010"/>
    </source>
</evidence>
<feature type="compositionally biased region" description="Acidic residues" evidence="8">
    <location>
        <begin position="1376"/>
        <end position="1410"/>
    </location>
</feature>
<dbReference type="GO" id="GO:0006606">
    <property type="term" value="P:protein import into nucleus"/>
    <property type="evidence" value="ECO:0007669"/>
    <property type="project" value="TreeGrafter"/>
</dbReference>
<evidence type="ECO:0000259" key="10">
    <source>
        <dbReference type="Pfam" id="PF08801"/>
    </source>
</evidence>
<gene>
    <name evidence="11" type="ORF">M409DRAFT_30896</name>
</gene>
<keyword evidence="5" id="KW-0653">Protein transport</keyword>
<dbReference type="InterPro" id="IPR018247">
    <property type="entry name" value="EF_Hand_1_Ca_BS"/>
</dbReference>
<evidence type="ECO:0000256" key="2">
    <source>
        <dbReference type="ARBA" id="ARBA00005569"/>
    </source>
</evidence>
<dbReference type="PANTHER" id="PTHR13405">
    <property type="entry name" value="NUCLEAR PORE COMPLEX PROTEIN NUP133"/>
    <property type="match status" value="1"/>
</dbReference>
<dbReference type="EMBL" id="ML993654">
    <property type="protein sequence ID" value="KAF2158616.1"/>
    <property type="molecule type" value="Genomic_DNA"/>
</dbReference>
<dbReference type="GeneID" id="54563388"/>
<feature type="compositionally biased region" description="Basic and acidic residues" evidence="8">
    <location>
        <begin position="47"/>
        <end position="59"/>
    </location>
</feature>
<reference evidence="11" key="1">
    <citation type="journal article" date="2020" name="Stud. Mycol.">
        <title>101 Dothideomycetes genomes: a test case for predicting lifestyles and emergence of pathogens.</title>
        <authorList>
            <person name="Haridas S."/>
            <person name="Albert R."/>
            <person name="Binder M."/>
            <person name="Bloem J."/>
            <person name="Labutti K."/>
            <person name="Salamov A."/>
            <person name="Andreopoulos B."/>
            <person name="Baker S."/>
            <person name="Barry K."/>
            <person name="Bills G."/>
            <person name="Bluhm B."/>
            <person name="Cannon C."/>
            <person name="Castanera R."/>
            <person name="Culley D."/>
            <person name="Daum C."/>
            <person name="Ezra D."/>
            <person name="Gonzalez J."/>
            <person name="Henrissat B."/>
            <person name="Kuo A."/>
            <person name="Liang C."/>
            <person name="Lipzen A."/>
            <person name="Lutzoni F."/>
            <person name="Magnuson J."/>
            <person name="Mondo S."/>
            <person name="Nolan M."/>
            <person name="Ohm R."/>
            <person name="Pangilinan J."/>
            <person name="Park H.-J."/>
            <person name="Ramirez L."/>
            <person name="Alfaro M."/>
            <person name="Sun H."/>
            <person name="Tritt A."/>
            <person name="Yoshinaga Y."/>
            <person name="Zwiers L.-H."/>
            <person name="Turgeon B."/>
            <person name="Goodwin S."/>
            <person name="Spatafora J."/>
            <person name="Crous P."/>
            <person name="Grigoriev I."/>
        </authorList>
    </citation>
    <scope>NUCLEOTIDE SEQUENCE</scope>
    <source>
        <strain evidence="11">ATCC 36951</strain>
    </source>
</reference>
<dbReference type="InterPro" id="IPR007187">
    <property type="entry name" value="Nucleoporin_Nup133/Nup155_C"/>
</dbReference>
<proteinExistence type="inferred from homology"/>
<keyword evidence="12" id="KW-1185">Reference proteome</keyword>
<dbReference type="GO" id="GO:0031080">
    <property type="term" value="C:nuclear pore outer ring"/>
    <property type="evidence" value="ECO:0007669"/>
    <property type="project" value="TreeGrafter"/>
</dbReference>
<dbReference type="GO" id="GO:0017056">
    <property type="term" value="F:structural constituent of nuclear pore"/>
    <property type="evidence" value="ECO:0007669"/>
    <property type="project" value="InterPro"/>
</dbReference>
<sequence>MSNSHAAEPGTERTLRSSTRTNPRRRQRQSDNDTLPTKAPKRRRRNKVEEETFEARDSTEDASTQSQTQPAPEHNIALTNGHIHPTAEKHSVKGTPTLDGTMTIRGRVKRALRGDNATVLAHNQCYTVKLLPSTPKELRKEGVEYRGSLGPHHLALAVTRQKALIWECNAHTAASNPRTFDVPFASKAGEPLPFGALISNNVGSTDYGLLLISAATGAVVFYESIDRAASLGVFQGRKAGVEGSIGNLFSGETVAELVSAAHAGFVVVLSSGRLAQLTLRDSQGKPKIWSQFLRVTEPNSGGLFGSFSSFWNGGFRKDVTAVHTRPLNARGQMQAITLTERGEVLIWDLEWSGRADFKASIQFDEVLSNELKQVPAPEIAGMADKLTTLDFAILDKPDSNEVATVGAEQPLSIAVLVRVGTHDMHNYVLAELSLLEDRVLVGRVTQLSGYEGRGDVRYQAKPRLVLPKPGHTVYVTFEDATILVDARDSASDNPDAQLHEESYIEPDVYEETIYLRQDKDLAMQGVFEEEAKSNQSSCLAFIKSAGLVRISATDVRTIPEGWKIPAKSRIEQGVFYGSLQVDNILDFSRRKPSRFTVDEVARAALVVSEEILNAETSFTNFISPSPTSMEQHLATKAKALRALVTFVRQNYPALSRSTMWQLLWNAERVAIGQQLWIAFEEHVAMSSDKGKRKATLLDEMCSWFEEDQKHNSFVTRPELKDEEPVRKFFIAGLHRLEQLLSNVRVYLKSLEDDDNNLSSKVILRLVVQANDVWLKTFETAFAFRAEHCSDYGILSELIEDGILIDSAEYADIPEFWTSTKPLIDQTALIASLSRHFANKFYENNGEGSEPDNLLQELAENNPRLVQVYCSQFQECINWRMSRPSQKDQQLATRLQAEYEQGRYEQCRQVAEVGQAERGMEIAEKYRDMNTLTDMIIAEDQFLEEEQHARSDPAGVAIIVNTRAVLGGKVRRYFERYGTLWADAFFDKLFSSVHVGRKLEVAQEKWGPALKKYLRSHPDRAKICWINDVTKENDYAHASKALAQAANDYESRLWAKKVELSMSTLALLAAEEADGRSEATKLSRDLPVNDPRRSLVVIDIQSRIYEHMSQTIIHSLDPPSIIENCMSAYGKHVADHPALRRLLESNIRILCDHAVLEAEQLIDTLTLIDLEQDFSHEGNLQGTEFVQALTVLEMSAARLTTERFETLLKMIWKRCYVYDDWATQVSLSGKKSDQERKAAIRATATWITLYHFAKSELLTTSNAIRILTPSECLGAGCSPQDLSYRFADEEFLDGLLHDFKIQDEQLQLFVQDRNLDEIAQECRRDAEAYVAEEKLREQGNKREKKPYWYHGSGFVLDGFDMNGKAVSVAYGNHLDLEDADDDEESEDEDGDTEMGEYGEDGEVEDVEEMEA</sequence>
<dbReference type="PANTHER" id="PTHR13405:SF11">
    <property type="entry name" value="NUCLEAR PORE COMPLEX PROTEIN NUP133"/>
    <property type="match status" value="1"/>
</dbReference>
<dbReference type="RefSeq" id="XP_033659505.1">
    <property type="nucleotide sequence ID" value="XM_033810116.1"/>
</dbReference>
<comment type="similarity">
    <text evidence="2">Belongs to the nucleoporin Nup133 family.</text>
</comment>
<evidence type="ECO:0000256" key="8">
    <source>
        <dbReference type="SAM" id="MobiDB-lite"/>
    </source>
</evidence>
<evidence type="ECO:0000313" key="11">
    <source>
        <dbReference type="EMBL" id="KAF2158616.1"/>
    </source>
</evidence>
<feature type="domain" description="Nucleoporin Nup133/Nup155-like N-terminal" evidence="10">
    <location>
        <begin position="122"/>
        <end position="549"/>
    </location>
</feature>
<dbReference type="InterPro" id="IPR037624">
    <property type="entry name" value="Nup133-like"/>
</dbReference>
<organism evidence="11 12">
    <name type="scientific">Zasmidium cellare ATCC 36951</name>
    <dbReference type="NCBI Taxonomy" id="1080233"/>
    <lineage>
        <taxon>Eukaryota</taxon>
        <taxon>Fungi</taxon>
        <taxon>Dikarya</taxon>
        <taxon>Ascomycota</taxon>
        <taxon>Pezizomycotina</taxon>
        <taxon>Dothideomycetes</taxon>
        <taxon>Dothideomycetidae</taxon>
        <taxon>Mycosphaerellales</taxon>
        <taxon>Mycosphaerellaceae</taxon>
        <taxon>Zasmidium</taxon>
    </lineage>
</organism>
<evidence type="ECO:0000256" key="4">
    <source>
        <dbReference type="ARBA" id="ARBA00022816"/>
    </source>
</evidence>
<feature type="region of interest" description="Disordered" evidence="8">
    <location>
        <begin position="1"/>
        <end position="71"/>
    </location>
</feature>
<dbReference type="Pfam" id="PF08801">
    <property type="entry name" value="Nucleoporin_N"/>
    <property type="match status" value="1"/>
</dbReference>
<evidence type="ECO:0000256" key="3">
    <source>
        <dbReference type="ARBA" id="ARBA00022448"/>
    </source>
</evidence>
<dbReference type="OrthoDB" id="103454at2759"/>
<evidence type="ECO:0000256" key="7">
    <source>
        <dbReference type="ARBA" id="ARBA00023242"/>
    </source>
</evidence>
<feature type="domain" description="Nucleoporin Nup133/Nup155-like C-terminal" evidence="9">
    <location>
        <begin position="662"/>
        <end position="1319"/>
    </location>
</feature>
<dbReference type="GO" id="GO:0016973">
    <property type="term" value="P:poly(A)+ mRNA export from nucleus"/>
    <property type="evidence" value="ECO:0007669"/>
    <property type="project" value="TreeGrafter"/>
</dbReference>
<name>A0A6A6BYX1_ZASCE</name>
<dbReference type="InterPro" id="IPR015943">
    <property type="entry name" value="WD40/YVTN_repeat-like_dom_sf"/>
</dbReference>
<keyword evidence="6" id="KW-0811">Translocation</keyword>
<evidence type="ECO:0000259" key="9">
    <source>
        <dbReference type="Pfam" id="PF03177"/>
    </source>
</evidence>
<feature type="region of interest" description="Disordered" evidence="8">
    <location>
        <begin position="1371"/>
        <end position="1410"/>
    </location>
</feature>
<evidence type="ECO:0000256" key="5">
    <source>
        <dbReference type="ARBA" id="ARBA00022927"/>
    </source>
</evidence>
<dbReference type="InterPro" id="IPR014908">
    <property type="entry name" value="Nucleoporin_Nup133/Nup155_N"/>
</dbReference>
<comment type="subcellular location">
    <subcellularLocation>
        <location evidence="1">Nucleus envelope</location>
    </subcellularLocation>
</comment>
<dbReference type="Pfam" id="PF03177">
    <property type="entry name" value="Nucleoporin_C"/>
    <property type="match status" value="1"/>
</dbReference>
<evidence type="ECO:0000256" key="1">
    <source>
        <dbReference type="ARBA" id="ARBA00004259"/>
    </source>
</evidence>
<evidence type="ECO:0008006" key="13">
    <source>
        <dbReference type="Google" id="ProtNLM"/>
    </source>
</evidence>
<dbReference type="PROSITE" id="PS00018">
    <property type="entry name" value="EF_HAND_1"/>
    <property type="match status" value="1"/>
</dbReference>
<dbReference type="Gene3D" id="2.130.10.10">
    <property type="entry name" value="YVTN repeat-like/Quinoprotein amine dehydrogenase"/>
    <property type="match status" value="1"/>
</dbReference>
<protein>
    <recommendedName>
        <fullName evidence="13">Nucleoporin Nup133/Nup155-like C-terminal domain-containing protein</fullName>
    </recommendedName>
</protein>
<dbReference type="Gene3D" id="1.20.58.1380">
    <property type="match status" value="1"/>
</dbReference>
<keyword evidence="4" id="KW-0509">mRNA transport</keyword>